<feature type="region of interest" description="Disordered" evidence="4">
    <location>
        <begin position="26"/>
        <end position="60"/>
    </location>
</feature>
<dbReference type="Pfam" id="PF02191">
    <property type="entry name" value="OLF"/>
    <property type="match status" value="1"/>
</dbReference>
<dbReference type="GO" id="GO:0007165">
    <property type="term" value="P:signal transduction"/>
    <property type="evidence" value="ECO:0007669"/>
    <property type="project" value="TreeGrafter"/>
</dbReference>
<dbReference type="InterPro" id="IPR008160">
    <property type="entry name" value="Collagen"/>
</dbReference>
<evidence type="ECO:0000259" key="5">
    <source>
        <dbReference type="PROSITE" id="PS51132"/>
    </source>
</evidence>
<dbReference type="SMART" id="SM00284">
    <property type="entry name" value="OLF"/>
    <property type="match status" value="1"/>
</dbReference>
<dbReference type="InterPro" id="IPR003112">
    <property type="entry name" value="Olfac-like_dom"/>
</dbReference>
<dbReference type="Ensembl" id="ENSBOBT00000006283.1">
    <property type="protein sequence ID" value="ENSBOBP00000006117.1"/>
    <property type="gene ID" value="ENSBOBG00000004056.1"/>
</dbReference>
<comment type="caution">
    <text evidence="3">Lacks conserved residue(s) required for the propagation of feature annotation.</text>
</comment>
<evidence type="ECO:0000313" key="7">
    <source>
        <dbReference type="Proteomes" id="UP000694567"/>
    </source>
</evidence>
<dbReference type="Pfam" id="PF01391">
    <property type="entry name" value="Collagen"/>
    <property type="match status" value="1"/>
</dbReference>
<feature type="domain" description="Olfactomedin-like" evidence="5">
    <location>
        <begin position="125"/>
        <end position="369"/>
    </location>
</feature>
<organism evidence="6 7">
    <name type="scientific">Bubo bubo</name>
    <name type="common">Eurasian eagle-owl</name>
    <name type="synonym">Strix bubo</name>
    <dbReference type="NCBI Taxonomy" id="30461"/>
    <lineage>
        <taxon>Eukaryota</taxon>
        <taxon>Metazoa</taxon>
        <taxon>Chordata</taxon>
        <taxon>Craniata</taxon>
        <taxon>Vertebrata</taxon>
        <taxon>Euteleostomi</taxon>
        <taxon>Archelosauria</taxon>
        <taxon>Archosauria</taxon>
        <taxon>Dinosauria</taxon>
        <taxon>Saurischia</taxon>
        <taxon>Theropoda</taxon>
        <taxon>Coelurosauria</taxon>
        <taxon>Aves</taxon>
        <taxon>Neognathae</taxon>
        <taxon>Neoaves</taxon>
        <taxon>Telluraves</taxon>
        <taxon>Strigiformes</taxon>
        <taxon>Strigidae</taxon>
        <taxon>Bubo</taxon>
    </lineage>
</organism>
<accession>A0A8C0EMF0</accession>
<dbReference type="PANTHER" id="PTHR23192:SF85">
    <property type="entry name" value="GLIOMEDIN"/>
    <property type="match status" value="1"/>
</dbReference>
<protein>
    <submittedName>
        <fullName evidence="6">Gliomedin</fullName>
    </submittedName>
</protein>
<evidence type="ECO:0000313" key="6">
    <source>
        <dbReference type="Ensembl" id="ENSBOBP00000006117.1"/>
    </source>
</evidence>
<name>A0A8C0EMF0_BUBBB</name>
<comment type="subcellular location">
    <subcellularLocation>
        <location evidence="1">Secreted</location>
    </subcellularLocation>
</comment>
<evidence type="ECO:0000256" key="2">
    <source>
        <dbReference type="ARBA" id="ARBA00022525"/>
    </source>
</evidence>
<dbReference type="PANTHER" id="PTHR23192">
    <property type="entry name" value="OLFACTOMEDIN-RELATED"/>
    <property type="match status" value="1"/>
</dbReference>
<sequence>VPGIPGQKGEPGINGKRGKIGIFFFGPKGDQGQKGEPGEVGLPGKDGMPGGKGARGAKGDKGDANNDVILEGRIKFTDVYICHVKDRKMTCFTLSTLGETCAVPNDDTLAGKAEDRAPGPSKKDECVITSVGSPIHIVSVQQTFGTWMREPANINDERIWVTMHFSGNSIKEYENSSALLNDSYRIINITGFFYGCGHAVQNNHLYYQKGGTNVILKLGLDKASLGTLLIKDALYHGRNYLFSNSKTYFNVAVDEKGLWIIYASSTDENIIVAYIDEETFSVIRHINTTYPKSKAGNAFIACGIMYVTDTKDMTVSFAFDLLKEKQIDTRFKLRSSQSVLAMLSYSLRDKNLYTWENGSLMVYPVHLADECILKCYVREPYLTK</sequence>
<dbReference type="Proteomes" id="UP000694567">
    <property type="component" value="Unplaced"/>
</dbReference>
<feature type="compositionally biased region" description="Gly residues" evidence="4">
    <location>
        <begin position="47"/>
        <end position="56"/>
    </location>
</feature>
<evidence type="ECO:0000256" key="3">
    <source>
        <dbReference type="PROSITE-ProRule" id="PRU00446"/>
    </source>
</evidence>
<reference evidence="6" key="1">
    <citation type="submission" date="2025-08" db="UniProtKB">
        <authorList>
            <consortium name="Ensembl"/>
        </authorList>
    </citation>
    <scope>IDENTIFICATION</scope>
</reference>
<keyword evidence="2" id="KW-0964">Secreted</keyword>
<dbReference type="GO" id="GO:0009986">
    <property type="term" value="C:cell surface"/>
    <property type="evidence" value="ECO:0007669"/>
    <property type="project" value="TreeGrafter"/>
</dbReference>
<dbReference type="AlphaFoldDB" id="A0A8C0EMF0"/>
<proteinExistence type="predicted"/>
<dbReference type="GO" id="GO:0005615">
    <property type="term" value="C:extracellular space"/>
    <property type="evidence" value="ECO:0007669"/>
    <property type="project" value="TreeGrafter"/>
</dbReference>
<dbReference type="PROSITE" id="PS51132">
    <property type="entry name" value="OLF"/>
    <property type="match status" value="1"/>
</dbReference>
<dbReference type="InterPro" id="IPR050605">
    <property type="entry name" value="Olfactomedin-like_domain"/>
</dbReference>
<evidence type="ECO:0000256" key="1">
    <source>
        <dbReference type="ARBA" id="ARBA00004613"/>
    </source>
</evidence>
<evidence type="ECO:0000256" key="4">
    <source>
        <dbReference type="SAM" id="MobiDB-lite"/>
    </source>
</evidence>
<reference evidence="6" key="2">
    <citation type="submission" date="2025-09" db="UniProtKB">
        <authorList>
            <consortium name="Ensembl"/>
        </authorList>
    </citation>
    <scope>IDENTIFICATION</scope>
</reference>
<keyword evidence="7" id="KW-1185">Reference proteome</keyword>